<dbReference type="Gene3D" id="3.40.50.300">
    <property type="entry name" value="P-loop containing nucleotide triphosphate hydrolases"/>
    <property type="match status" value="2"/>
</dbReference>
<dbReference type="PANTHER" id="PTHR11274">
    <property type="entry name" value="RAD25/XP-B DNA REPAIR HELICASE"/>
    <property type="match status" value="1"/>
</dbReference>
<evidence type="ECO:0000256" key="2">
    <source>
        <dbReference type="ARBA" id="ARBA00022801"/>
    </source>
</evidence>
<feature type="region of interest" description="Disordered" evidence="5">
    <location>
        <begin position="450"/>
        <end position="480"/>
    </location>
</feature>
<dbReference type="Pfam" id="PF04851">
    <property type="entry name" value="ResIII"/>
    <property type="match status" value="1"/>
</dbReference>
<dbReference type="EMBL" id="MN740827">
    <property type="protein sequence ID" value="QHU13827.1"/>
    <property type="molecule type" value="Genomic_DNA"/>
</dbReference>
<keyword evidence="2" id="KW-0378">Hydrolase</keyword>
<feature type="domain" description="Helicase ATP-binding" evidence="6">
    <location>
        <begin position="101"/>
        <end position="252"/>
    </location>
</feature>
<dbReference type="InterPro" id="IPR050615">
    <property type="entry name" value="ATP-dep_DNA_Helicase"/>
</dbReference>
<dbReference type="InterPro" id="IPR014001">
    <property type="entry name" value="Helicase_ATP-bd"/>
</dbReference>
<dbReference type="GO" id="GO:0016787">
    <property type="term" value="F:hydrolase activity"/>
    <property type="evidence" value="ECO:0007669"/>
    <property type="project" value="UniProtKB-KW"/>
</dbReference>
<sequence>MSKVMTTHGYALLKSSLTSEEDINIRKQLTVKPNTFSKYGGVEAEEFPTYLESATRLYLPRMWAREHLGPEESSVMVEGVPLPSNLKFTGKPYEYQENIINLFLEADANGLICVPCGKGKTFMAISIAFRLGKRFMVIVDKEFLLDQWAGEMRNLCPGIRIGRFQTDQMEVEPEMYDCTICMIQTIVKRQIPETVLRSYGFTIFDECHHLGAKHFSKVLNKIQTKHMLGLSATPTRDDGLTKVFEWHLGKPVYWEKKREADETVRVEILRYENDDPAYTNTPTNFRGEVILPRLLTQIVNCRERSQFIANKLQELIKEPTRRILVLSERIGHLEDLEALLKSTGVKMGYYIGGMKTAVRDLAATEAQILWASYAMASEAMNIKTLNCVVMASPRRKIEQSIGRILRQRPEERSLAPLIVDVVDIHGPMCSQSRNRIQFYRKCGYKVIDGTDDSDDDAPATKKQGSKKRQEELTEYAFVDD</sequence>
<dbReference type="SUPFAM" id="SSF52540">
    <property type="entry name" value="P-loop containing nucleoside triphosphate hydrolases"/>
    <property type="match status" value="2"/>
</dbReference>
<dbReference type="PROSITE" id="PS51192">
    <property type="entry name" value="HELICASE_ATP_BIND_1"/>
    <property type="match status" value="1"/>
</dbReference>
<dbReference type="SMART" id="SM00487">
    <property type="entry name" value="DEXDc"/>
    <property type="match status" value="1"/>
</dbReference>
<protein>
    <recommendedName>
        <fullName evidence="6">Helicase ATP-binding domain-containing protein</fullName>
    </recommendedName>
</protein>
<dbReference type="AlphaFoldDB" id="A0A6C0KAU8"/>
<dbReference type="Pfam" id="PF00271">
    <property type="entry name" value="Helicase_C"/>
    <property type="match status" value="1"/>
</dbReference>
<name>A0A6C0KAU8_9ZZZZ</name>
<keyword evidence="4" id="KW-0067">ATP-binding</keyword>
<evidence type="ECO:0000256" key="4">
    <source>
        <dbReference type="ARBA" id="ARBA00022840"/>
    </source>
</evidence>
<dbReference type="GO" id="GO:0005524">
    <property type="term" value="F:ATP binding"/>
    <property type="evidence" value="ECO:0007669"/>
    <property type="project" value="UniProtKB-KW"/>
</dbReference>
<proteinExistence type="predicted"/>
<evidence type="ECO:0000256" key="1">
    <source>
        <dbReference type="ARBA" id="ARBA00022741"/>
    </source>
</evidence>
<accession>A0A6C0KAU8</accession>
<keyword evidence="1" id="KW-0547">Nucleotide-binding</keyword>
<dbReference type="GO" id="GO:0004386">
    <property type="term" value="F:helicase activity"/>
    <property type="evidence" value="ECO:0007669"/>
    <property type="project" value="UniProtKB-KW"/>
</dbReference>
<dbReference type="PANTHER" id="PTHR11274:SF0">
    <property type="entry name" value="GENERAL TRANSCRIPTION AND DNA REPAIR FACTOR IIH HELICASE SUBUNIT XPB"/>
    <property type="match status" value="1"/>
</dbReference>
<dbReference type="InterPro" id="IPR006935">
    <property type="entry name" value="Helicase/UvrB_N"/>
</dbReference>
<dbReference type="InterPro" id="IPR027417">
    <property type="entry name" value="P-loop_NTPase"/>
</dbReference>
<keyword evidence="3" id="KW-0347">Helicase</keyword>
<evidence type="ECO:0000256" key="3">
    <source>
        <dbReference type="ARBA" id="ARBA00022806"/>
    </source>
</evidence>
<evidence type="ECO:0000313" key="7">
    <source>
        <dbReference type="EMBL" id="QHU13827.1"/>
    </source>
</evidence>
<evidence type="ECO:0000259" key="6">
    <source>
        <dbReference type="PROSITE" id="PS51192"/>
    </source>
</evidence>
<organism evidence="7">
    <name type="scientific">viral metagenome</name>
    <dbReference type="NCBI Taxonomy" id="1070528"/>
    <lineage>
        <taxon>unclassified sequences</taxon>
        <taxon>metagenomes</taxon>
        <taxon>organismal metagenomes</taxon>
    </lineage>
</organism>
<evidence type="ECO:0000256" key="5">
    <source>
        <dbReference type="SAM" id="MobiDB-lite"/>
    </source>
</evidence>
<dbReference type="GO" id="GO:0003677">
    <property type="term" value="F:DNA binding"/>
    <property type="evidence" value="ECO:0007669"/>
    <property type="project" value="InterPro"/>
</dbReference>
<dbReference type="InterPro" id="IPR001650">
    <property type="entry name" value="Helicase_C-like"/>
</dbReference>
<reference evidence="7" key="1">
    <citation type="journal article" date="2020" name="Nature">
        <title>Giant virus diversity and host interactions through global metagenomics.</title>
        <authorList>
            <person name="Schulz F."/>
            <person name="Roux S."/>
            <person name="Paez-Espino D."/>
            <person name="Jungbluth S."/>
            <person name="Walsh D.A."/>
            <person name="Denef V.J."/>
            <person name="McMahon K.D."/>
            <person name="Konstantinidis K.T."/>
            <person name="Eloe-Fadrosh E.A."/>
            <person name="Kyrpides N.C."/>
            <person name="Woyke T."/>
        </authorList>
    </citation>
    <scope>NUCLEOTIDE SEQUENCE</scope>
    <source>
        <strain evidence="7">GVMAG-S-1101182-85</strain>
    </source>
</reference>